<dbReference type="Gene3D" id="3.40.630.30">
    <property type="match status" value="1"/>
</dbReference>
<reference evidence="2 3" key="1">
    <citation type="submission" date="2020-02" db="EMBL/GenBank/DDBJ databases">
        <title>Pseudoroseicyclus tamarix, sp. nov., isolated from offshore sediment of a Tamarix chinensis forest.</title>
        <authorList>
            <person name="Gai Y."/>
        </authorList>
    </citation>
    <scope>NUCLEOTIDE SEQUENCE [LARGE SCALE GENOMIC DNA]</scope>
    <source>
        <strain evidence="2 3">CLL3-39</strain>
    </source>
</reference>
<evidence type="ECO:0000313" key="3">
    <source>
        <dbReference type="Proteomes" id="UP000474757"/>
    </source>
</evidence>
<dbReference type="PANTHER" id="PTHR43792">
    <property type="entry name" value="GNAT FAMILY, PUTATIVE (AFU_ORTHOLOGUE AFUA_3G00765)-RELATED-RELATED"/>
    <property type="match status" value="1"/>
</dbReference>
<evidence type="ECO:0000313" key="2">
    <source>
        <dbReference type="EMBL" id="NDU99661.1"/>
    </source>
</evidence>
<keyword evidence="3" id="KW-1185">Reference proteome</keyword>
<sequence length="173" mass="18781">MSQPPVLQSERLTLGPVSMAHVEAFTAFAASERSRHLGGPSDNPRDAWDSCLIHAGQWAVRGYGTFWLTETATGRPAGRVGLWHPVTMAEPELSWVIFDGFEGRGYAEEAARTIRVWAWEEKGLGPLHSDIAPGNARSLALAERLGAVLEGTMHTDSGKEVQVWRHPAAEAAA</sequence>
<organism evidence="2 3">
    <name type="scientific">Pseudoroseicyclus tamaricis</name>
    <dbReference type="NCBI Taxonomy" id="2705421"/>
    <lineage>
        <taxon>Bacteria</taxon>
        <taxon>Pseudomonadati</taxon>
        <taxon>Pseudomonadota</taxon>
        <taxon>Alphaproteobacteria</taxon>
        <taxon>Rhodobacterales</taxon>
        <taxon>Paracoccaceae</taxon>
        <taxon>Pseudoroseicyclus</taxon>
    </lineage>
</organism>
<dbReference type="AlphaFoldDB" id="A0A6B2JWB7"/>
<dbReference type="PANTHER" id="PTHR43792:SF1">
    <property type="entry name" value="N-ACETYLTRANSFERASE DOMAIN-CONTAINING PROTEIN"/>
    <property type="match status" value="1"/>
</dbReference>
<dbReference type="InterPro" id="IPR051531">
    <property type="entry name" value="N-acetyltransferase"/>
</dbReference>
<dbReference type="GO" id="GO:0016747">
    <property type="term" value="F:acyltransferase activity, transferring groups other than amino-acyl groups"/>
    <property type="evidence" value="ECO:0007669"/>
    <property type="project" value="InterPro"/>
</dbReference>
<dbReference type="SUPFAM" id="SSF55729">
    <property type="entry name" value="Acyl-CoA N-acyltransferases (Nat)"/>
    <property type="match status" value="1"/>
</dbReference>
<keyword evidence="2" id="KW-0808">Transferase</keyword>
<dbReference type="EMBL" id="JAAGAB010000001">
    <property type="protein sequence ID" value="NDU99661.1"/>
    <property type="molecule type" value="Genomic_DNA"/>
</dbReference>
<proteinExistence type="predicted"/>
<dbReference type="Pfam" id="PF13302">
    <property type="entry name" value="Acetyltransf_3"/>
    <property type="match status" value="1"/>
</dbReference>
<dbReference type="RefSeq" id="WP_163889340.1">
    <property type="nucleotide sequence ID" value="NZ_JAAFYS010000001.1"/>
</dbReference>
<comment type="caution">
    <text evidence="2">The sequence shown here is derived from an EMBL/GenBank/DDBJ whole genome shotgun (WGS) entry which is preliminary data.</text>
</comment>
<dbReference type="Proteomes" id="UP000474757">
    <property type="component" value="Unassembled WGS sequence"/>
</dbReference>
<dbReference type="InterPro" id="IPR016181">
    <property type="entry name" value="Acyl_CoA_acyltransferase"/>
</dbReference>
<dbReference type="InterPro" id="IPR000182">
    <property type="entry name" value="GNAT_dom"/>
</dbReference>
<name>A0A6B2JWB7_9RHOB</name>
<gene>
    <name evidence="2" type="ORF">GZA08_01575</name>
</gene>
<accession>A0A6B2JWB7</accession>
<feature type="domain" description="N-acetyltransferase" evidence="1">
    <location>
        <begin position="11"/>
        <end position="147"/>
    </location>
</feature>
<protein>
    <submittedName>
        <fullName evidence="2">GNAT family N-acetyltransferase</fullName>
    </submittedName>
</protein>
<evidence type="ECO:0000259" key="1">
    <source>
        <dbReference type="Pfam" id="PF13302"/>
    </source>
</evidence>